<dbReference type="InParanoid" id="A0A2P6NBD4"/>
<reference evidence="1 2" key="1">
    <citation type="journal article" date="2018" name="Genome Biol. Evol.">
        <title>Multiple Roots of Fruiting Body Formation in Amoebozoa.</title>
        <authorList>
            <person name="Hillmann F."/>
            <person name="Forbes G."/>
            <person name="Novohradska S."/>
            <person name="Ferling I."/>
            <person name="Riege K."/>
            <person name="Groth M."/>
            <person name="Westermann M."/>
            <person name="Marz M."/>
            <person name="Spaller T."/>
            <person name="Winckler T."/>
            <person name="Schaap P."/>
            <person name="Glockner G."/>
        </authorList>
    </citation>
    <scope>NUCLEOTIDE SEQUENCE [LARGE SCALE GENOMIC DNA]</scope>
    <source>
        <strain evidence="1 2">Jena</strain>
    </source>
</reference>
<sequence>MRDFWWTESHVILRSDVWDLLFWTYRHLENFCGGSSAEAERSTRTSILISIYENVTRSTDFFQRSQPVRRAALSSPCDRLIHTPHKT</sequence>
<dbReference type="EMBL" id="MDYQ01000128">
    <property type="protein sequence ID" value="PRP81259.1"/>
    <property type="molecule type" value="Genomic_DNA"/>
</dbReference>
<accession>A0A2P6NBD4</accession>
<organism evidence="1 2">
    <name type="scientific">Planoprotostelium fungivorum</name>
    <dbReference type="NCBI Taxonomy" id="1890364"/>
    <lineage>
        <taxon>Eukaryota</taxon>
        <taxon>Amoebozoa</taxon>
        <taxon>Evosea</taxon>
        <taxon>Variosea</taxon>
        <taxon>Cavosteliida</taxon>
        <taxon>Cavosteliaceae</taxon>
        <taxon>Planoprotostelium</taxon>
    </lineage>
</organism>
<comment type="caution">
    <text evidence="1">The sequence shown here is derived from an EMBL/GenBank/DDBJ whole genome shotgun (WGS) entry which is preliminary data.</text>
</comment>
<name>A0A2P6NBD4_9EUKA</name>
<evidence type="ECO:0000313" key="2">
    <source>
        <dbReference type="Proteomes" id="UP000241769"/>
    </source>
</evidence>
<gene>
    <name evidence="1" type="ORF">PROFUN_04494</name>
</gene>
<evidence type="ECO:0000313" key="1">
    <source>
        <dbReference type="EMBL" id="PRP81259.1"/>
    </source>
</evidence>
<dbReference type="Proteomes" id="UP000241769">
    <property type="component" value="Unassembled WGS sequence"/>
</dbReference>
<keyword evidence="2" id="KW-1185">Reference proteome</keyword>
<dbReference type="AlphaFoldDB" id="A0A2P6NBD4"/>
<protein>
    <submittedName>
        <fullName evidence="1">Uncharacterized protein</fullName>
    </submittedName>
</protein>
<proteinExistence type="predicted"/>